<keyword evidence="5 9" id="KW-0997">Cell inner membrane</keyword>
<feature type="domain" description="AprE-like beta-barrel" evidence="12">
    <location>
        <begin position="337"/>
        <end position="425"/>
    </location>
</feature>
<evidence type="ECO:0000256" key="5">
    <source>
        <dbReference type="ARBA" id="ARBA00022519"/>
    </source>
</evidence>
<dbReference type="Gene3D" id="2.40.50.100">
    <property type="match status" value="1"/>
</dbReference>
<evidence type="ECO:0000256" key="7">
    <source>
        <dbReference type="ARBA" id="ARBA00022989"/>
    </source>
</evidence>
<evidence type="ECO:0000256" key="2">
    <source>
        <dbReference type="ARBA" id="ARBA00009477"/>
    </source>
</evidence>
<evidence type="ECO:0000256" key="1">
    <source>
        <dbReference type="ARBA" id="ARBA00004377"/>
    </source>
</evidence>
<feature type="coiled-coil region" evidence="10">
    <location>
        <begin position="173"/>
        <end position="200"/>
    </location>
</feature>
<dbReference type="AlphaFoldDB" id="A0A4R6AQL0"/>
<keyword evidence="10" id="KW-0175">Coiled coil</keyword>
<evidence type="ECO:0000313" key="14">
    <source>
        <dbReference type="Proteomes" id="UP000294562"/>
    </source>
</evidence>
<dbReference type="EMBL" id="SMZO01000037">
    <property type="protein sequence ID" value="TDL85865.1"/>
    <property type="molecule type" value="Genomic_DNA"/>
</dbReference>
<dbReference type="Gene3D" id="2.40.30.170">
    <property type="match status" value="1"/>
</dbReference>
<organism evidence="13 14">
    <name type="scientific">Meridianimarinicoccus aquatilis</name>
    <dbReference type="NCBI Taxonomy" id="2552766"/>
    <lineage>
        <taxon>Bacteria</taxon>
        <taxon>Pseudomonadati</taxon>
        <taxon>Pseudomonadota</taxon>
        <taxon>Alphaproteobacteria</taxon>
        <taxon>Rhodobacterales</taxon>
        <taxon>Paracoccaceae</taxon>
        <taxon>Meridianimarinicoccus</taxon>
    </lineage>
</organism>
<gene>
    <name evidence="13" type="ORF">E2L05_14460</name>
</gene>
<dbReference type="RefSeq" id="WP_133343613.1">
    <property type="nucleotide sequence ID" value="NZ_SMZO01000037.1"/>
</dbReference>
<dbReference type="InterPro" id="IPR050739">
    <property type="entry name" value="MFP"/>
</dbReference>
<evidence type="ECO:0000313" key="13">
    <source>
        <dbReference type="EMBL" id="TDL85865.1"/>
    </source>
</evidence>
<comment type="subcellular location">
    <subcellularLocation>
        <location evidence="1 9">Cell inner membrane</location>
        <topology evidence="1 9">Single-pass membrane protein</topology>
    </subcellularLocation>
</comment>
<feature type="transmembrane region" description="Helical" evidence="9">
    <location>
        <begin position="36"/>
        <end position="56"/>
    </location>
</feature>
<evidence type="ECO:0000256" key="4">
    <source>
        <dbReference type="ARBA" id="ARBA00022475"/>
    </source>
</evidence>
<dbReference type="InterPro" id="IPR010129">
    <property type="entry name" value="T1SS_HlyD"/>
</dbReference>
<dbReference type="PANTHER" id="PTHR30386:SF28">
    <property type="entry name" value="EXPORTED PROTEIN"/>
    <property type="match status" value="1"/>
</dbReference>
<protein>
    <recommendedName>
        <fullName evidence="9">Membrane fusion protein (MFP) family protein</fullName>
    </recommendedName>
</protein>
<name>A0A4R6AQL0_9RHOB</name>
<accession>A0A4R6AQL0</accession>
<evidence type="ECO:0000256" key="3">
    <source>
        <dbReference type="ARBA" id="ARBA00022448"/>
    </source>
</evidence>
<dbReference type="GO" id="GO:0015031">
    <property type="term" value="P:protein transport"/>
    <property type="evidence" value="ECO:0007669"/>
    <property type="project" value="InterPro"/>
</dbReference>
<proteinExistence type="inferred from homology"/>
<dbReference type="InterPro" id="IPR058647">
    <property type="entry name" value="BSH_CzcB-like"/>
</dbReference>
<keyword evidence="3 9" id="KW-0813">Transport</keyword>
<keyword evidence="8 9" id="KW-0472">Membrane</keyword>
<evidence type="ECO:0000256" key="6">
    <source>
        <dbReference type="ARBA" id="ARBA00022692"/>
    </source>
</evidence>
<dbReference type="PRINTS" id="PR01490">
    <property type="entry name" value="RTXTOXIND"/>
</dbReference>
<dbReference type="InterPro" id="IPR058982">
    <property type="entry name" value="Beta-barrel_AprE"/>
</dbReference>
<evidence type="ECO:0000259" key="11">
    <source>
        <dbReference type="Pfam" id="PF25973"/>
    </source>
</evidence>
<feature type="domain" description="CzcB-like barrel-sandwich hybrid" evidence="11">
    <location>
        <begin position="83"/>
        <end position="329"/>
    </location>
</feature>
<evidence type="ECO:0000256" key="8">
    <source>
        <dbReference type="ARBA" id="ARBA00023136"/>
    </source>
</evidence>
<evidence type="ECO:0000256" key="10">
    <source>
        <dbReference type="SAM" id="Coils"/>
    </source>
</evidence>
<dbReference type="Proteomes" id="UP000294562">
    <property type="component" value="Unassembled WGS sequence"/>
</dbReference>
<dbReference type="Pfam" id="PF26002">
    <property type="entry name" value="Beta-barrel_AprE"/>
    <property type="match status" value="1"/>
</dbReference>
<keyword evidence="7 9" id="KW-1133">Transmembrane helix</keyword>
<dbReference type="GO" id="GO:0005886">
    <property type="term" value="C:plasma membrane"/>
    <property type="evidence" value="ECO:0007669"/>
    <property type="project" value="UniProtKB-SubCell"/>
</dbReference>
<evidence type="ECO:0000259" key="12">
    <source>
        <dbReference type="Pfam" id="PF26002"/>
    </source>
</evidence>
<dbReference type="Pfam" id="PF25973">
    <property type="entry name" value="BSH_CzcB"/>
    <property type="match status" value="1"/>
</dbReference>
<dbReference type="NCBIfam" id="TIGR01843">
    <property type="entry name" value="type_I_hlyD"/>
    <property type="match status" value="1"/>
</dbReference>
<comment type="caution">
    <text evidence="13">The sequence shown here is derived from an EMBL/GenBank/DDBJ whole genome shotgun (WGS) entry which is preliminary data.</text>
</comment>
<comment type="similarity">
    <text evidence="2 9">Belongs to the membrane fusion protein (MFP) (TC 8.A.1) family.</text>
</comment>
<keyword evidence="14" id="KW-1185">Reference proteome</keyword>
<evidence type="ECO:0000256" key="9">
    <source>
        <dbReference type="RuleBase" id="RU365093"/>
    </source>
</evidence>
<keyword evidence="6 9" id="KW-0812">Transmembrane</keyword>
<dbReference type="OrthoDB" id="9810980at2"/>
<reference evidence="13 14" key="1">
    <citation type="submission" date="2019-03" db="EMBL/GenBank/DDBJ databases">
        <title>Rhodobacteraceae bacterium SM1902, a new member of the family Rhodobacteraceae isolated from Yantai.</title>
        <authorList>
            <person name="Sun Y."/>
        </authorList>
    </citation>
    <scope>NUCLEOTIDE SEQUENCE [LARGE SCALE GENOMIC DNA]</scope>
    <source>
        <strain evidence="13 14">SM1902</strain>
    </source>
</reference>
<sequence length="449" mass="48914">MTDIQANSQVEDRHKAKVGLFVQAERRRDARQPATARATMITLVLFVAAGLVFAAVTPLRELVRASGTIVPTGRSIAIEHLNGGIVADVFVSEGERVKKGDLLAILDSPELTRNVARARDSLAHVEHRLAGTLGLLSLMKFSTGESPHFLEMDTALVENEHADARQALFVERQRVLQSQIEQATIMIETLENARDIAVKRAHGQEDQVSRFSNLAQQGHVSAFTLIAAEDRLGELRGELASAEVALARAVGQQATDIAKLKDNELAHGEALLKEAYDLREQQETLKTELKGLLTQVDALSIRAPRGGVIQSVAFPMTGEVIGPDTELFELFPDAATLVAEVQVEPKDIGHISVGDSVSLKLQTFDFRRYGGTSGVIESLSPTSVTQTDGATFYRAVVSLDDSHVGSDEDKRRIQIGMEAAAEIQTNSRTILQYMLKPLDSSLRAILTER</sequence>
<dbReference type="PANTHER" id="PTHR30386">
    <property type="entry name" value="MEMBRANE FUSION SUBUNIT OF EMRAB-TOLC MULTIDRUG EFFLUX PUMP"/>
    <property type="match status" value="1"/>
</dbReference>
<keyword evidence="4 9" id="KW-1003">Cell membrane</keyword>